<dbReference type="SUPFAM" id="SSF46689">
    <property type="entry name" value="Homeodomain-like"/>
    <property type="match status" value="1"/>
</dbReference>
<dbReference type="PROSITE" id="PS50977">
    <property type="entry name" value="HTH_TETR_2"/>
    <property type="match status" value="1"/>
</dbReference>
<feature type="domain" description="HTH tetR-type" evidence="6">
    <location>
        <begin position="29"/>
        <end position="89"/>
    </location>
</feature>
<keyword evidence="2 4" id="KW-0238">DNA-binding</keyword>
<dbReference type="InterPro" id="IPR001647">
    <property type="entry name" value="HTH_TetR"/>
</dbReference>
<dbReference type="EMBL" id="JBBHJZ010000002">
    <property type="protein sequence ID" value="MEJ5976910.1"/>
    <property type="molecule type" value="Genomic_DNA"/>
</dbReference>
<evidence type="ECO:0000256" key="1">
    <source>
        <dbReference type="ARBA" id="ARBA00023015"/>
    </source>
</evidence>
<feature type="region of interest" description="Disordered" evidence="5">
    <location>
        <begin position="1"/>
        <end position="25"/>
    </location>
</feature>
<dbReference type="InterPro" id="IPR050109">
    <property type="entry name" value="HTH-type_TetR-like_transc_reg"/>
</dbReference>
<sequence length="226" mass="25106">MVQPADQSTDASGKPAPSRRGRPTAERVAAIDAEIRAAALELFVELGFEAASMDAIAAAAKVSKGTLYARYESKEPLFRAILEQQLEEWGQRSSAQTRPVPEDLEARLRQYARAIVKVQSWPEFRRIATLLTESARAFPDLAREWDEIITRRSVEALQRDMAAYGDPNIDWSFFAQLFHSAISGWHRAESGQRHVEDEEIVAFSDKVIDVILASIGSVPVDPALPS</sequence>
<dbReference type="SUPFAM" id="SSF48498">
    <property type="entry name" value="Tetracyclin repressor-like, C-terminal domain"/>
    <property type="match status" value="1"/>
</dbReference>
<evidence type="ECO:0000256" key="3">
    <source>
        <dbReference type="ARBA" id="ARBA00023163"/>
    </source>
</evidence>
<protein>
    <submittedName>
        <fullName evidence="7">TetR/AcrR family transcriptional regulator</fullName>
    </submittedName>
</protein>
<evidence type="ECO:0000256" key="4">
    <source>
        <dbReference type="PROSITE-ProRule" id="PRU00335"/>
    </source>
</evidence>
<evidence type="ECO:0000313" key="7">
    <source>
        <dbReference type="EMBL" id="MEJ5976910.1"/>
    </source>
</evidence>
<feature type="DNA-binding region" description="H-T-H motif" evidence="4">
    <location>
        <begin position="52"/>
        <end position="71"/>
    </location>
</feature>
<reference evidence="7 8" key="1">
    <citation type="submission" date="2024-03" db="EMBL/GenBank/DDBJ databases">
        <authorList>
            <person name="Jo J.-H."/>
        </authorList>
    </citation>
    <scope>NUCLEOTIDE SEQUENCE [LARGE SCALE GENOMIC DNA]</scope>
    <source>
        <strain evidence="7 8">PS1R-30</strain>
    </source>
</reference>
<dbReference type="RefSeq" id="WP_339586869.1">
    <property type="nucleotide sequence ID" value="NZ_JBBHJZ010000002.1"/>
</dbReference>
<dbReference type="Pfam" id="PF00440">
    <property type="entry name" value="TetR_N"/>
    <property type="match status" value="1"/>
</dbReference>
<organism evidence="7 8">
    <name type="scientific">Novosphingobium anseongense</name>
    <dbReference type="NCBI Taxonomy" id="3133436"/>
    <lineage>
        <taxon>Bacteria</taxon>
        <taxon>Pseudomonadati</taxon>
        <taxon>Pseudomonadota</taxon>
        <taxon>Alphaproteobacteria</taxon>
        <taxon>Sphingomonadales</taxon>
        <taxon>Sphingomonadaceae</taxon>
        <taxon>Novosphingobium</taxon>
    </lineage>
</organism>
<dbReference type="PANTHER" id="PTHR30055">
    <property type="entry name" value="HTH-TYPE TRANSCRIPTIONAL REGULATOR RUTR"/>
    <property type="match status" value="1"/>
</dbReference>
<keyword evidence="3" id="KW-0804">Transcription</keyword>
<evidence type="ECO:0000313" key="8">
    <source>
        <dbReference type="Proteomes" id="UP001361239"/>
    </source>
</evidence>
<evidence type="ECO:0000256" key="2">
    <source>
        <dbReference type="ARBA" id="ARBA00023125"/>
    </source>
</evidence>
<dbReference type="InterPro" id="IPR036271">
    <property type="entry name" value="Tet_transcr_reg_TetR-rel_C_sf"/>
</dbReference>
<evidence type="ECO:0000256" key="5">
    <source>
        <dbReference type="SAM" id="MobiDB-lite"/>
    </source>
</evidence>
<dbReference type="Gene3D" id="1.10.357.10">
    <property type="entry name" value="Tetracycline Repressor, domain 2"/>
    <property type="match status" value="1"/>
</dbReference>
<keyword evidence="1" id="KW-0805">Transcription regulation</keyword>
<dbReference type="PRINTS" id="PR00455">
    <property type="entry name" value="HTHTETR"/>
</dbReference>
<comment type="caution">
    <text evidence="7">The sequence shown here is derived from an EMBL/GenBank/DDBJ whole genome shotgun (WGS) entry which is preliminary data.</text>
</comment>
<evidence type="ECO:0000259" key="6">
    <source>
        <dbReference type="PROSITE" id="PS50977"/>
    </source>
</evidence>
<dbReference type="InterPro" id="IPR009057">
    <property type="entry name" value="Homeodomain-like_sf"/>
</dbReference>
<feature type="compositionally biased region" description="Polar residues" evidence="5">
    <location>
        <begin position="1"/>
        <end position="11"/>
    </location>
</feature>
<dbReference type="Proteomes" id="UP001361239">
    <property type="component" value="Unassembled WGS sequence"/>
</dbReference>
<keyword evidence="8" id="KW-1185">Reference proteome</keyword>
<proteinExistence type="predicted"/>
<accession>A0ABU8RUZ7</accession>
<name>A0ABU8RUZ7_9SPHN</name>
<dbReference type="PANTHER" id="PTHR30055:SF234">
    <property type="entry name" value="HTH-TYPE TRANSCRIPTIONAL REGULATOR BETI"/>
    <property type="match status" value="1"/>
</dbReference>
<gene>
    <name evidence="7" type="ORF">WG901_09715</name>
</gene>